<evidence type="ECO:0000313" key="1">
    <source>
        <dbReference type="EMBL" id="QHT13533.1"/>
    </source>
</evidence>
<proteinExistence type="predicted"/>
<reference evidence="1" key="1">
    <citation type="journal article" date="2020" name="Nature">
        <title>Giant virus diversity and host interactions through global metagenomics.</title>
        <authorList>
            <person name="Schulz F."/>
            <person name="Roux S."/>
            <person name="Paez-Espino D."/>
            <person name="Jungbluth S."/>
            <person name="Walsh D.A."/>
            <person name="Denef V.J."/>
            <person name="McMahon K.D."/>
            <person name="Konstantinidis K.T."/>
            <person name="Eloe-Fadrosh E.A."/>
            <person name="Kyrpides N.C."/>
            <person name="Woyke T."/>
        </authorList>
    </citation>
    <scope>NUCLEOTIDE SEQUENCE</scope>
    <source>
        <strain evidence="1">GVMAG-M-3300023174-132</strain>
    </source>
</reference>
<dbReference type="EMBL" id="MN739575">
    <property type="protein sequence ID" value="QHT13533.1"/>
    <property type="molecule type" value="Genomic_DNA"/>
</dbReference>
<accession>A0A6C0DAU2</accession>
<dbReference type="AlphaFoldDB" id="A0A6C0DAU2"/>
<name>A0A6C0DAU2_9ZZZZ</name>
<organism evidence="1">
    <name type="scientific">viral metagenome</name>
    <dbReference type="NCBI Taxonomy" id="1070528"/>
    <lineage>
        <taxon>unclassified sequences</taxon>
        <taxon>metagenomes</taxon>
        <taxon>organismal metagenomes</taxon>
    </lineage>
</organism>
<sequence length="162" mass="17462">MFELAQSPISFAPRGRVEKDTIAGSYKLIPQKYFHPDTGRNALGLVGGAEVSMITGNLVDLESELRGVTRDLSRAPAKKYQPTCALGTAGAEPAPANALSPMVGGTCAPWPKQLAFIERGTNRAITINTAPRHLPTIQMFSYPGVPAPEPLRQDVYGAPWRF</sequence>
<protein>
    <submittedName>
        <fullName evidence="1">Uncharacterized protein</fullName>
    </submittedName>
</protein>